<evidence type="ECO:0000256" key="1">
    <source>
        <dbReference type="SAM" id="MobiDB-lite"/>
    </source>
</evidence>
<feature type="region of interest" description="Disordered" evidence="1">
    <location>
        <begin position="758"/>
        <end position="794"/>
    </location>
</feature>
<gene>
    <name evidence="4" type="ORF">B4U79_17323</name>
</gene>
<dbReference type="SUPFAM" id="SSF50923">
    <property type="entry name" value="Hemopexin-like domain"/>
    <property type="match status" value="1"/>
</dbReference>
<feature type="compositionally biased region" description="Polar residues" evidence="1">
    <location>
        <begin position="781"/>
        <end position="794"/>
    </location>
</feature>
<keyword evidence="3" id="KW-0732">Signal</keyword>
<evidence type="ECO:0000313" key="4">
    <source>
        <dbReference type="EMBL" id="RWS13963.1"/>
    </source>
</evidence>
<evidence type="ECO:0000313" key="5">
    <source>
        <dbReference type="Proteomes" id="UP000285301"/>
    </source>
</evidence>
<dbReference type="Proteomes" id="UP000285301">
    <property type="component" value="Unassembled WGS sequence"/>
</dbReference>
<comment type="caution">
    <text evidence="4">The sequence shown here is derived from an EMBL/GenBank/DDBJ whole genome shotgun (WGS) entry which is preliminary data.</text>
</comment>
<proteinExistence type="predicted"/>
<keyword evidence="2" id="KW-1133">Transmembrane helix</keyword>
<organism evidence="4 5">
    <name type="scientific">Dinothrombium tinctorium</name>
    <dbReference type="NCBI Taxonomy" id="1965070"/>
    <lineage>
        <taxon>Eukaryota</taxon>
        <taxon>Metazoa</taxon>
        <taxon>Ecdysozoa</taxon>
        <taxon>Arthropoda</taxon>
        <taxon>Chelicerata</taxon>
        <taxon>Arachnida</taxon>
        <taxon>Acari</taxon>
        <taxon>Acariformes</taxon>
        <taxon>Trombidiformes</taxon>
        <taxon>Prostigmata</taxon>
        <taxon>Anystina</taxon>
        <taxon>Parasitengona</taxon>
        <taxon>Trombidioidea</taxon>
        <taxon>Trombidiidae</taxon>
        <taxon>Dinothrombium</taxon>
    </lineage>
</organism>
<keyword evidence="2" id="KW-0472">Membrane</keyword>
<dbReference type="AlphaFoldDB" id="A0A443RFE4"/>
<protein>
    <submittedName>
        <fullName evidence="4">Uncharacterized protein</fullName>
    </submittedName>
</protein>
<sequence length="794" mass="88784">MILCSILILFSFMRPSYFQITKQNENYCFDDPRVIITGVIGIAENNSVVKFAGKERFGKKHFHGKINELSKSLTPLLNPLNIKEGTREYQYNYFKIKKPFEMTIEVQDFLYFRVITAEGLENKYRLLGFVQSWLGCPEPLCFSATLDAANLFLENEFTTRRHIFRGAFVWDISGAAPLIERATAISDRFPGMPSHIDAAVSLGMENIHTLEMFIFKDEFVYHSINNGAPRINKIKNKFPTYEHSSVQAAYVDRYEPHSVTKIYLFYGNKVSVYNYGREFFTPDRETILTRSLTNIEAAFTIYDSSNLDNSYVFVFKSWTCTRIGYKSLNLPGFDPERYKTEEAITKTARQLVSFEYPFNCTRHIGLYNQPHWGIEDYESFKELYYSRLRSVHTKKEWIYIRGGGKSLRSRKITTILLSVLAALVLFVFGVAIFLVIFTTNKARKPKGMSITDTQITGSKIEAGIITPSQLLEAGIATPSLITGVAESAIASTMSSATPSQYLEAGYTASQLVEAGVATPSAIGVKAKSAPSAVLQTGYSPSQQMKEGVMTSSTLMFKEATPSTLLQIGYSPSQLVAAGVTTPSKVGMKEIMFKKRMQIGATTIPPTIEQKQGPAHLATPSGFSAALAPSIIDQKQEPLPPRSPSELPRSFAPAKKFYKQRRTHLEVPSELSQSFAPKKFVHKQKRTYLESPSELSGSLVPAKFAYKKPKPHLESPSELSGSLTPAKVAYKKPKLYLGSPSEISDSLTPVKVAYKKWKPHEPSSELSMSLAPRKAFKKSPRPKSSTSNVSESPFK</sequence>
<evidence type="ECO:0000256" key="3">
    <source>
        <dbReference type="SAM" id="SignalP"/>
    </source>
</evidence>
<feature type="transmembrane region" description="Helical" evidence="2">
    <location>
        <begin position="415"/>
        <end position="438"/>
    </location>
</feature>
<evidence type="ECO:0000256" key="2">
    <source>
        <dbReference type="SAM" id="Phobius"/>
    </source>
</evidence>
<dbReference type="EMBL" id="NCKU01000836">
    <property type="protein sequence ID" value="RWS13963.1"/>
    <property type="molecule type" value="Genomic_DNA"/>
</dbReference>
<dbReference type="OrthoDB" id="10676619at2759"/>
<name>A0A443RFE4_9ACAR</name>
<reference evidence="4 5" key="1">
    <citation type="journal article" date="2018" name="Gigascience">
        <title>Genomes of trombidid mites reveal novel predicted allergens and laterally-transferred genes associated with secondary metabolism.</title>
        <authorList>
            <person name="Dong X."/>
            <person name="Chaisiri K."/>
            <person name="Xia D."/>
            <person name="Armstrong S.D."/>
            <person name="Fang Y."/>
            <person name="Donnelly M.J."/>
            <person name="Kadowaki T."/>
            <person name="McGarry J.W."/>
            <person name="Darby A.C."/>
            <person name="Makepeace B.L."/>
        </authorList>
    </citation>
    <scope>NUCLEOTIDE SEQUENCE [LARGE SCALE GENOMIC DNA]</scope>
    <source>
        <strain evidence="4">UoL-WK</strain>
    </source>
</reference>
<dbReference type="Gene3D" id="2.110.10.10">
    <property type="entry name" value="Hemopexin-like domain"/>
    <property type="match status" value="1"/>
</dbReference>
<feature type="chain" id="PRO_5018988942" evidence="3">
    <location>
        <begin position="19"/>
        <end position="794"/>
    </location>
</feature>
<dbReference type="InterPro" id="IPR036375">
    <property type="entry name" value="Hemopexin-like_dom_sf"/>
</dbReference>
<feature type="signal peptide" evidence="3">
    <location>
        <begin position="1"/>
        <end position="18"/>
    </location>
</feature>
<keyword evidence="2" id="KW-0812">Transmembrane</keyword>
<keyword evidence="5" id="KW-1185">Reference proteome</keyword>
<accession>A0A443RFE4</accession>